<comment type="caution">
    <text evidence="3">The sequence shown here is derived from an EMBL/GenBank/DDBJ whole genome shotgun (WGS) entry which is preliminary data.</text>
</comment>
<dbReference type="Proteomes" id="UP000187406">
    <property type="component" value="Unassembled WGS sequence"/>
</dbReference>
<dbReference type="GO" id="GO:0009507">
    <property type="term" value="C:chloroplast"/>
    <property type="evidence" value="ECO:0007669"/>
    <property type="project" value="TreeGrafter"/>
</dbReference>
<keyword evidence="1" id="KW-1133">Transmembrane helix</keyword>
<gene>
    <name evidence="3" type="ORF">CFOL_v3_01291</name>
</gene>
<dbReference type="PANTHER" id="PTHR36046:SF1">
    <property type="entry name" value="DUF6737 DOMAIN-CONTAINING PROTEIN"/>
    <property type="match status" value="1"/>
</dbReference>
<sequence>HSCKLNLFKSFKQKKKNKRGIERAREREILKVKAKMATVSLFRFPSWQSCHHHTCSQTHLSNSSFCWPQISTHTLKLAKHYNKTTVVFGGNSSDPNPTPNDSIFLDQNGVIDDMDGYLDQLSLEYDSVWDTKPSWCQPWTILLTGIAVVACSWLIFHSVVFTPVIFFLICVWWYIFLYSYPKAYSTMIAQRRKKVTNGVEDTFGLRKTQ</sequence>
<keyword evidence="4" id="KW-1185">Reference proteome</keyword>
<evidence type="ECO:0000256" key="1">
    <source>
        <dbReference type="SAM" id="Phobius"/>
    </source>
</evidence>
<feature type="domain" description="DUF6737" evidence="2">
    <location>
        <begin position="127"/>
        <end position="183"/>
    </location>
</feature>
<dbReference type="STRING" id="3775.A0A1Q3AQ32"/>
<feature type="non-terminal residue" evidence="3">
    <location>
        <position position="1"/>
    </location>
</feature>
<organism evidence="3 4">
    <name type="scientific">Cephalotus follicularis</name>
    <name type="common">Albany pitcher plant</name>
    <dbReference type="NCBI Taxonomy" id="3775"/>
    <lineage>
        <taxon>Eukaryota</taxon>
        <taxon>Viridiplantae</taxon>
        <taxon>Streptophyta</taxon>
        <taxon>Embryophyta</taxon>
        <taxon>Tracheophyta</taxon>
        <taxon>Spermatophyta</taxon>
        <taxon>Magnoliopsida</taxon>
        <taxon>eudicotyledons</taxon>
        <taxon>Gunneridae</taxon>
        <taxon>Pentapetalae</taxon>
        <taxon>rosids</taxon>
        <taxon>fabids</taxon>
        <taxon>Oxalidales</taxon>
        <taxon>Cephalotaceae</taxon>
        <taxon>Cephalotus</taxon>
    </lineage>
</organism>
<dbReference type="OrthoDB" id="1747990at2759"/>
<name>A0A1Q3AQ32_CEPFO</name>
<evidence type="ECO:0000259" key="2">
    <source>
        <dbReference type="Pfam" id="PF20522"/>
    </source>
</evidence>
<dbReference type="EMBL" id="BDDD01000041">
    <property type="protein sequence ID" value="GAV57755.1"/>
    <property type="molecule type" value="Genomic_DNA"/>
</dbReference>
<feature type="transmembrane region" description="Helical" evidence="1">
    <location>
        <begin position="139"/>
        <end position="156"/>
    </location>
</feature>
<dbReference type="AlphaFoldDB" id="A0A1Q3AQ32"/>
<dbReference type="PANTHER" id="PTHR36046">
    <property type="entry name" value="PROTEIN, PUTATIVE-RELATED"/>
    <property type="match status" value="1"/>
</dbReference>
<dbReference type="FunCoup" id="A0A1Q3AQ32">
    <property type="interactions" value="1437"/>
</dbReference>
<keyword evidence="1" id="KW-0472">Membrane</keyword>
<proteinExistence type="predicted"/>
<evidence type="ECO:0000313" key="4">
    <source>
        <dbReference type="Proteomes" id="UP000187406"/>
    </source>
</evidence>
<accession>A0A1Q3AQ32</accession>
<dbReference type="InParanoid" id="A0A1Q3AQ32"/>
<dbReference type="InterPro" id="IPR046625">
    <property type="entry name" value="DUF6737"/>
</dbReference>
<feature type="transmembrane region" description="Helical" evidence="1">
    <location>
        <begin position="162"/>
        <end position="181"/>
    </location>
</feature>
<keyword evidence="1" id="KW-0812">Transmembrane</keyword>
<protein>
    <recommendedName>
        <fullName evidence="2">DUF6737 domain-containing protein</fullName>
    </recommendedName>
</protein>
<evidence type="ECO:0000313" key="3">
    <source>
        <dbReference type="EMBL" id="GAV57755.1"/>
    </source>
</evidence>
<dbReference type="Pfam" id="PF20522">
    <property type="entry name" value="DUF6737"/>
    <property type="match status" value="1"/>
</dbReference>
<reference evidence="4" key="1">
    <citation type="submission" date="2016-04" db="EMBL/GenBank/DDBJ databases">
        <title>Cephalotus genome sequencing.</title>
        <authorList>
            <person name="Fukushima K."/>
            <person name="Hasebe M."/>
            <person name="Fang X."/>
        </authorList>
    </citation>
    <scope>NUCLEOTIDE SEQUENCE [LARGE SCALE GENOMIC DNA]</scope>
    <source>
        <strain evidence="4">cv. St1</strain>
    </source>
</reference>